<dbReference type="KEGG" id="psyo:PB01_18875"/>
<proteinExistence type="predicted"/>
<dbReference type="RefSeq" id="WP_151701571.1">
    <property type="nucleotide sequence ID" value="NZ_CP031223.1"/>
</dbReference>
<dbReference type="AlphaFoldDB" id="A0A5J6SS48"/>
<evidence type="ECO:0000313" key="2">
    <source>
        <dbReference type="Proteomes" id="UP000325517"/>
    </source>
</evidence>
<protein>
    <submittedName>
        <fullName evidence="1">Uncharacterized protein</fullName>
    </submittedName>
</protein>
<sequence>MFVKKDILIKNTRNDIERVNRVLGRYKHHGGKEFVQNTFFIEAKNESILSTLKTTNLNECRNK</sequence>
<dbReference type="Proteomes" id="UP000325517">
    <property type="component" value="Chromosome"/>
</dbReference>
<name>A0A5J6SS48_9BACI</name>
<evidence type="ECO:0000313" key="1">
    <source>
        <dbReference type="EMBL" id="QFG00691.1"/>
    </source>
</evidence>
<accession>A0A5J6SS48</accession>
<dbReference type="OrthoDB" id="9816289at2"/>
<gene>
    <name evidence="1" type="ORF">PB01_18875</name>
</gene>
<organism evidence="1 2">
    <name type="scientific">Psychrobacillus glaciei</name>
    <dbReference type="NCBI Taxonomy" id="2283160"/>
    <lineage>
        <taxon>Bacteria</taxon>
        <taxon>Bacillati</taxon>
        <taxon>Bacillota</taxon>
        <taxon>Bacilli</taxon>
        <taxon>Bacillales</taxon>
        <taxon>Bacillaceae</taxon>
        <taxon>Psychrobacillus</taxon>
    </lineage>
</organism>
<keyword evidence="2" id="KW-1185">Reference proteome</keyword>
<dbReference type="EMBL" id="CP031223">
    <property type="protein sequence ID" value="QFG00691.1"/>
    <property type="molecule type" value="Genomic_DNA"/>
</dbReference>
<reference evidence="1 2" key="1">
    <citation type="submission" date="2018-07" db="EMBL/GenBank/DDBJ databases">
        <title>Complete genome sequence of Psychrobacillus sp. PB01, isolated from iceberg, and comparative genome analysis of Psychrobacillus strains.</title>
        <authorList>
            <person name="Lee P.C."/>
        </authorList>
    </citation>
    <scope>NUCLEOTIDE SEQUENCE [LARGE SCALE GENOMIC DNA]</scope>
    <source>
        <strain evidence="1 2">PB01</strain>
    </source>
</reference>